<sequence>MSGDREEQLLLRVQDKALADRIRQVLRENADTSTAPKLEIHFDENGSGRRGTFKLGNDSFPLSLQDLPTIVDSYKTYDDINLVKSANIGQVLVVGKEGASQSQATKCKDGVTLVMRDARKRVFQKPHNVDLATMRQLEEDLLILASGQAPQNMEITDVEEEYVVRDDGTGSWQPVTKQRAAAAPTTKKQKTKQAPSTSSGPAEIEEF</sequence>
<comment type="subcellular location">
    <subcellularLocation>
        <location evidence="1">Nucleus</location>
    </subcellularLocation>
</comment>
<evidence type="ECO:0000259" key="7">
    <source>
        <dbReference type="SMART" id="SM01370"/>
    </source>
</evidence>
<dbReference type="Proteomes" id="UP000007264">
    <property type="component" value="Unassembled WGS sequence"/>
</dbReference>
<proteinExistence type="inferred from homology"/>
<evidence type="ECO:0000256" key="1">
    <source>
        <dbReference type="ARBA" id="ARBA00004123"/>
    </source>
</evidence>
<evidence type="ECO:0000256" key="3">
    <source>
        <dbReference type="ARBA" id="ARBA00023015"/>
    </source>
</evidence>
<gene>
    <name evidence="8" type="ORF">COCSUDRAFT_41372</name>
</gene>
<organism evidence="8 9">
    <name type="scientific">Coccomyxa subellipsoidea (strain C-169)</name>
    <name type="common">Green microalga</name>
    <dbReference type="NCBI Taxonomy" id="574566"/>
    <lineage>
        <taxon>Eukaryota</taxon>
        <taxon>Viridiplantae</taxon>
        <taxon>Chlorophyta</taxon>
        <taxon>core chlorophytes</taxon>
        <taxon>Trebouxiophyceae</taxon>
        <taxon>Trebouxiophyceae incertae sedis</taxon>
        <taxon>Coccomyxaceae</taxon>
        <taxon>Coccomyxa</taxon>
        <taxon>Coccomyxa subellipsoidea</taxon>
    </lineage>
</organism>
<feature type="compositionally biased region" description="Low complexity" evidence="6">
    <location>
        <begin position="176"/>
        <end position="199"/>
    </location>
</feature>
<dbReference type="Pfam" id="PF04658">
    <property type="entry name" value="TAFII55_N"/>
    <property type="match status" value="1"/>
</dbReference>
<dbReference type="eggNOG" id="KOG4011">
    <property type="taxonomic scope" value="Eukaryota"/>
</dbReference>
<comment type="caution">
    <text evidence="8">The sequence shown here is derived from an EMBL/GenBank/DDBJ whole genome shotgun (WGS) entry which is preliminary data.</text>
</comment>
<dbReference type="KEGG" id="csl:COCSUDRAFT_41372"/>
<name>I0Z089_COCSC</name>
<keyword evidence="5" id="KW-0539">Nucleus</keyword>
<evidence type="ECO:0000256" key="5">
    <source>
        <dbReference type="ARBA" id="ARBA00023242"/>
    </source>
</evidence>
<feature type="domain" description="TAFII55 protein conserved region" evidence="7">
    <location>
        <begin position="5"/>
        <end position="152"/>
    </location>
</feature>
<accession>I0Z089</accession>
<dbReference type="PANTHER" id="PTHR12228">
    <property type="entry name" value="TRANSCRIPTION INITIATION FACTOR TFIID 55 KD SUBUNIT-RELATED"/>
    <property type="match status" value="1"/>
</dbReference>
<dbReference type="STRING" id="574566.I0Z089"/>
<evidence type="ECO:0000313" key="8">
    <source>
        <dbReference type="EMBL" id="EIE24058.1"/>
    </source>
</evidence>
<evidence type="ECO:0000256" key="6">
    <source>
        <dbReference type="SAM" id="MobiDB-lite"/>
    </source>
</evidence>
<keyword evidence="3" id="KW-0805">Transcription regulation</keyword>
<keyword evidence="4" id="KW-0804">Transcription</keyword>
<dbReference type="InterPro" id="IPR006751">
    <property type="entry name" value="TAFII55_prot_cons_reg"/>
</dbReference>
<dbReference type="GO" id="GO:0005669">
    <property type="term" value="C:transcription factor TFIID complex"/>
    <property type="evidence" value="ECO:0007669"/>
    <property type="project" value="InterPro"/>
</dbReference>
<dbReference type="RefSeq" id="XP_005648602.1">
    <property type="nucleotide sequence ID" value="XM_005648545.1"/>
</dbReference>
<dbReference type="AlphaFoldDB" id="I0Z089"/>
<dbReference type="EMBL" id="AGSI01000006">
    <property type="protein sequence ID" value="EIE24058.1"/>
    <property type="molecule type" value="Genomic_DNA"/>
</dbReference>
<comment type="similarity">
    <text evidence="2">Belongs to the TAF7 family.</text>
</comment>
<dbReference type="PANTHER" id="PTHR12228:SF0">
    <property type="entry name" value="TATA-BOX BINDING PROTEIN ASSOCIATED FACTOR 7"/>
    <property type="match status" value="1"/>
</dbReference>
<protein>
    <recommendedName>
        <fullName evidence="7">TAFII55 protein conserved region domain-containing protein</fullName>
    </recommendedName>
</protein>
<evidence type="ECO:0000256" key="2">
    <source>
        <dbReference type="ARBA" id="ARBA00009368"/>
    </source>
</evidence>
<dbReference type="GO" id="GO:0016251">
    <property type="term" value="F:RNA polymerase II general transcription initiation factor activity"/>
    <property type="evidence" value="ECO:0007669"/>
    <property type="project" value="TreeGrafter"/>
</dbReference>
<keyword evidence="9" id="KW-1185">Reference proteome</keyword>
<dbReference type="GO" id="GO:0051123">
    <property type="term" value="P:RNA polymerase II preinitiation complex assembly"/>
    <property type="evidence" value="ECO:0007669"/>
    <property type="project" value="TreeGrafter"/>
</dbReference>
<feature type="region of interest" description="Disordered" evidence="6">
    <location>
        <begin position="166"/>
        <end position="207"/>
    </location>
</feature>
<evidence type="ECO:0000313" key="9">
    <source>
        <dbReference type="Proteomes" id="UP000007264"/>
    </source>
</evidence>
<dbReference type="SMART" id="SM01370">
    <property type="entry name" value="TAFII55_N"/>
    <property type="match status" value="1"/>
</dbReference>
<dbReference type="OrthoDB" id="153872at2759"/>
<evidence type="ECO:0000256" key="4">
    <source>
        <dbReference type="ARBA" id="ARBA00023163"/>
    </source>
</evidence>
<reference evidence="8 9" key="1">
    <citation type="journal article" date="2012" name="Genome Biol.">
        <title>The genome of the polar eukaryotic microalga coccomyxa subellipsoidea reveals traits of cold adaptation.</title>
        <authorList>
            <person name="Blanc G."/>
            <person name="Agarkova I."/>
            <person name="Grimwood J."/>
            <person name="Kuo A."/>
            <person name="Brueggeman A."/>
            <person name="Dunigan D."/>
            <person name="Gurnon J."/>
            <person name="Ladunga I."/>
            <person name="Lindquist E."/>
            <person name="Lucas S."/>
            <person name="Pangilinan J."/>
            <person name="Proschold T."/>
            <person name="Salamov A."/>
            <person name="Schmutz J."/>
            <person name="Weeks D."/>
            <person name="Yamada T."/>
            <person name="Claverie J.M."/>
            <person name="Grigoriev I."/>
            <person name="Van Etten J."/>
            <person name="Lomsadze A."/>
            <person name="Borodovsky M."/>
        </authorList>
    </citation>
    <scope>NUCLEOTIDE SEQUENCE [LARGE SCALE GENOMIC DNA]</scope>
    <source>
        <strain evidence="8 9">C-169</strain>
    </source>
</reference>
<dbReference type="InterPro" id="IPR037817">
    <property type="entry name" value="TAF7"/>
</dbReference>
<dbReference type="GeneID" id="17042056"/>